<accession>A0A419SVN1</accession>
<name>A0A419SVN1_9FIRM</name>
<evidence type="ECO:0008006" key="4">
    <source>
        <dbReference type="Google" id="ProtNLM"/>
    </source>
</evidence>
<protein>
    <recommendedName>
        <fullName evidence="4">DUF3892 domain-containing protein</fullName>
    </recommendedName>
</protein>
<keyword evidence="3" id="KW-1185">Reference proteome</keyword>
<organism evidence="2 3">
    <name type="scientific">Lacrimispora algidixylanolytica</name>
    <dbReference type="NCBI Taxonomy" id="94868"/>
    <lineage>
        <taxon>Bacteria</taxon>
        <taxon>Bacillati</taxon>
        <taxon>Bacillota</taxon>
        <taxon>Clostridia</taxon>
        <taxon>Lachnospirales</taxon>
        <taxon>Lachnospiraceae</taxon>
        <taxon>Lacrimispora</taxon>
    </lineage>
</organism>
<dbReference type="RefSeq" id="WP_120198099.1">
    <property type="nucleotide sequence ID" value="NZ_MCIA01000032.1"/>
</dbReference>
<evidence type="ECO:0000313" key="3">
    <source>
        <dbReference type="Proteomes" id="UP000284277"/>
    </source>
</evidence>
<dbReference type="OrthoDB" id="2054315at2"/>
<dbReference type="EMBL" id="MCIA01000032">
    <property type="protein sequence ID" value="RKD29265.1"/>
    <property type="molecule type" value="Genomic_DNA"/>
</dbReference>
<dbReference type="Proteomes" id="UP000284277">
    <property type="component" value="Unassembled WGS sequence"/>
</dbReference>
<dbReference type="InterPro" id="IPR024997">
    <property type="entry name" value="DUF3892"/>
</dbReference>
<dbReference type="Pfam" id="PF13031">
    <property type="entry name" value="DUF3892"/>
    <property type="match status" value="1"/>
</dbReference>
<proteinExistence type="predicted"/>
<dbReference type="AlphaFoldDB" id="A0A419SVN1"/>
<gene>
    <name evidence="2" type="ORF">BET01_07870</name>
</gene>
<reference evidence="2 3" key="1">
    <citation type="submission" date="2016-08" db="EMBL/GenBank/DDBJ databases">
        <title>A new outlook on sporulation: Clostridium algidixylanolyticum.</title>
        <authorList>
            <person name="Poppleton D.I."/>
            <person name="Gribaldo S."/>
        </authorList>
    </citation>
    <scope>NUCLEOTIDE SEQUENCE [LARGE SCALE GENOMIC DNA]</scope>
    <source>
        <strain evidence="2 3">SPL73</strain>
    </source>
</reference>
<evidence type="ECO:0000313" key="2">
    <source>
        <dbReference type="EMBL" id="RKD29265.1"/>
    </source>
</evidence>
<feature type="region of interest" description="Disordered" evidence="1">
    <location>
        <begin position="67"/>
        <end position="100"/>
    </location>
</feature>
<comment type="caution">
    <text evidence="2">The sequence shown here is derived from an EMBL/GenBank/DDBJ whole genome shotgun (WGS) entry which is preliminary data.</text>
</comment>
<sequence>MQDNKFLSTANDLPMMALKEIPEPNADAKQIVALVKESGRVTGYKLSDGRILNKENGVELAKQGGIQGVGVSSRNGSEYLKSLPDGSESNNLSSLPSVTN</sequence>
<evidence type="ECO:0000256" key="1">
    <source>
        <dbReference type="SAM" id="MobiDB-lite"/>
    </source>
</evidence>
<feature type="compositionally biased region" description="Polar residues" evidence="1">
    <location>
        <begin position="87"/>
        <end position="100"/>
    </location>
</feature>